<dbReference type="Pfam" id="PF06017">
    <property type="entry name" value="Myosin_TH1"/>
    <property type="match status" value="1"/>
</dbReference>
<organism evidence="2 3">
    <name type="scientific">Varroa destructor</name>
    <name type="common">Honeybee mite</name>
    <dbReference type="NCBI Taxonomy" id="109461"/>
    <lineage>
        <taxon>Eukaryota</taxon>
        <taxon>Metazoa</taxon>
        <taxon>Ecdysozoa</taxon>
        <taxon>Arthropoda</taxon>
        <taxon>Chelicerata</taxon>
        <taxon>Arachnida</taxon>
        <taxon>Acari</taxon>
        <taxon>Parasitiformes</taxon>
        <taxon>Mesostigmata</taxon>
        <taxon>Gamasina</taxon>
        <taxon>Dermanyssoidea</taxon>
        <taxon>Varroidae</taxon>
        <taxon>Varroa</taxon>
    </lineage>
</organism>
<dbReference type="RefSeq" id="XP_022660502.1">
    <property type="nucleotide sequence ID" value="XM_022804767.1"/>
</dbReference>
<dbReference type="GeneID" id="111250089"/>
<feature type="domain" description="TH1" evidence="1">
    <location>
        <begin position="141"/>
        <end position="326"/>
    </location>
</feature>
<dbReference type="Proteomes" id="UP000594260">
    <property type="component" value="Unplaced"/>
</dbReference>
<accession>A0A7M7KG12</accession>
<dbReference type="EnsemblMetazoa" id="XM_022804767">
    <property type="protein sequence ID" value="XP_022660502"/>
    <property type="gene ID" value="LOC111250089"/>
</dbReference>
<dbReference type="GO" id="GO:0003774">
    <property type="term" value="F:cytoskeletal motor activity"/>
    <property type="evidence" value="ECO:0007669"/>
    <property type="project" value="InterPro"/>
</dbReference>
<keyword evidence="3" id="KW-1185">Reference proteome</keyword>
<evidence type="ECO:0000313" key="2">
    <source>
        <dbReference type="EnsemblMetazoa" id="XP_022660502"/>
    </source>
</evidence>
<dbReference type="InterPro" id="IPR010926">
    <property type="entry name" value="Myosin_TH1"/>
</dbReference>
<reference evidence="2" key="1">
    <citation type="submission" date="2021-01" db="UniProtKB">
        <authorList>
            <consortium name="EnsemblMetazoa"/>
        </authorList>
    </citation>
    <scope>IDENTIFICATION</scope>
</reference>
<dbReference type="PROSITE" id="PS51757">
    <property type="entry name" value="TH1"/>
    <property type="match status" value="1"/>
</dbReference>
<evidence type="ECO:0000259" key="1">
    <source>
        <dbReference type="PROSITE" id="PS51757"/>
    </source>
</evidence>
<dbReference type="OMA" id="FHITCEN"/>
<dbReference type="GO" id="GO:0016459">
    <property type="term" value="C:myosin complex"/>
    <property type="evidence" value="ECO:0007669"/>
    <property type="project" value="InterPro"/>
</dbReference>
<sequence>MCQVPAVAQVLHCELSIRRTRASATIVPLIYDTMLSKHKRLLSSSFIKGFIMRKNPESDVNRQFLRLIRVEYLQRLARSLPESVMDKSWPEAPSLCKEASQILQALHRRILVRNYFLNMSSERKEQLRWKLEASELFKGKKSSYSNGVEVPFVTSHLPSSLKQQLELFQNEYLENSDVISYSLPVTKYDRHGYRERRWVLILTTKCIYLVDAKNFKIKHTLHLKALPDACINVSSRSDGLVVLQDRGANIDLKKQGDLILDLGGFLIECLSLTFLLTENRTSLNIIQNDTIYHHIGDGKVGTIEFRRGVCPCITRSASRRALHVLS</sequence>
<proteinExistence type="predicted"/>
<dbReference type="AlphaFoldDB" id="A0A7M7KG12"/>
<name>A0A7M7KG12_VARDE</name>
<evidence type="ECO:0000313" key="3">
    <source>
        <dbReference type="Proteomes" id="UP000594260"/>
    </source>
</evidence>
<protein>
    <recommendedName>
        <fullName evidence="1">TH1 domain-containing protein</fullName>
    </recommendedName>
</protein>